<evidence type="ECO:0000313" key="3">
    <source>
        <dbReference type="Proteomes" id="UP000749293"/>
    </source>
</evidence>
<keyword evidence="1" id="KW-0732">Signal</keyword>
<sequence>MKHLSIILPVALTAFATASSSWFPGSRDIPVYNKWHETELERWLSDNNIPYPTPADRKDLESLVGKNWEDYVVKPYKKWDTAELSSFLQNKGQDAVHEAQESRENLVHLARSNWYETEDNTLKAWDNVKDWIFDTWGQSQLKAFADKHDIPVPQPRPRDAILQRLRLNYENIAKRLGETTSYPGNWLYDSWTESDLKEWLDTHGFPSPQPSSRDKLIASVRRNSRLAYLKAQAQAASATKSAQAAYSTLTDIIIDTWGESELKKFCDKNGIPVPQGTKVNELRAIVRKNRAEILGDTAGAHAAAAFGAATSSAGNQYAKASDSASLAARNSFDKATETWSESRLKAYLDARGVPVPQTSKLDDLRALVRKNSHKASTGWSAWTFDDLTYNNLKDYLEKNGDAAAKNIAAKKDVTHKELASAANSAYSSASTAGGSSYESATNYFVQTTEAAKTDVFDKWSHSELKAYLDSYGIVTPQGNKLDELKAEARKQATYFKYGTTSPSETIFAKLEGAVVGGWKWVSKQLELGSTAAKEEAAGVEKEAEIKASKAKNEL</sequence>
<accession>A0A9P4YUN6</accession>
<comment type="caution">
    <text evidence="2">The sequence shown here is derived from an EMBL/GenBank/DDBJ whole genome shotgun (WGS) entry which is preliminary data.</text>
</comment>
<organism evidence="2 3">
    <name type="scientific">Geosmithia morbida</name>
    <dbReference type="NCBI Taxonomy" id="1094350"/>
    <lineage>
        <taxon>Eukaryota</taxon>
        <taxon>Fungi</taxon>
        <taxon>Dikarya</taxon>
        <taxon>Ascomycota</taxon>
        <taxon>Pezizomycotina</taxon>
        <taxon>Sordariomycetes</taxon>
        <taxon>Hypocreomycetidae</taxon>
        <taxon>Hypocreales</taxon>
        <taxon>Bionectriaceae</taxon>
        <taxon>Geosmithia</taxon>
    </lineage>
</organism>
<dbReference type="EMBL" id="JAANYQ010000009">
    <property type="protein sequence ID" value="KAF4122380.1"/>
    <property type="molecule type" value="Genomic_DNA"/>
</dbReference>
<evidence type="ECO:0000256" key="1">
    <source>
        <dbReference type="SAM" id="SignalP"/>
    </source>
</evidence>
<feature type="chain" id="PRO_5040263311" evidence="1">
    <location>
        <begin position="19"/>
        <end position="554"/>
    </location>
</feature>
<dbReference type="RefSeq" id="XP_035321032.1">
    <property type="nucleotide sequence ID" value="XM_035469337.1"/>
</dbReference>
<gene>
    <name evidence="2" type="ORF">GMORB2_7372</name>
</gene>
<feature type="signal peptide" evidence="1">
    <location>
        <begin position="1"/>
        <end position="18"/>
    </location>
</feature>
<dbReference type="InterPro" id="IPR018803">
    <property type="entry name" value="Ish1/Msc1-like"/>
</dbReference>
<keyword evidence="2" id="KW-0261">Viral envelope protein</keyword>
<dbReference type="Proteomes" id="UP000749293">
    <property type="component" value="Unassembled WGS sequence"/>
</dbReference>
<keyword evidence="3" id="KW-1185">Reference proteome</keyword>
<evidence type="ECO:0000313" key="2">
    <source>
        <dbReference type="EMBL" id="KAF4122380.1"/>
    </source>
</evidence>
<name>A0A9P4YUN6_9HYPO</name>
<dbReference type="AlphaFoldDB" id="A0A9P4YUN6"/>
<dbReference type="GeneID" id="55973595"/>
<keyword evidence="2" id="KW-0946">Virion</keyword>
<protein>
    <submittedName>
        <fullName evidence="2">Stress-responsive nuclear envelope protein</fullName>
    </submittedName>
</protein>
<dbReference type="OrthoDB" id="2527403at2759"/>
<reference evidence="2" key="1">
    <citation type="submission" date="2020-03" db="EMBL/GenBank/DDBJ databases">
        <title>Site-based positive gene gene selection in Geosmithia morbida across the United States reveals a broad range of putative effectors and factors for local host and environmental adapation.</title>
        <authorList>
            <person name="Onufrak A."/>
            <person name="Murdoch R.W."/>
            <person name="Gazis R."/>
            <person name="Huff M."/>
            <person name="Staton M."/>
            <person name="Klingeman W."/>
            <person name="Hadziabdic D."/>
        </authorList>
    </citation>
    <scope>NUCLEOTIDE SEQUENCE</scope>
    <source>
        <strain evidence="2">1262</strain>
    </source>
</reference>
<proteinExistence type="predicted"/>
<dbReference type="Pfam" id="PF10281">
    <property type="entry name" value="Ish1"/>
    <property type="match status" value="5"/>
</dbReference>